<evidence type="ECO:0000259" key="2">
    <source>
        <dbReference type="Pfam" id="PF20041"/>
    </source>
</evidence>
<dbReference type="PANTHER" id="PTHR32305:SF15">
    <property type="entry name" value="PROTEIN RHSA-RELATED"/>
    <property type="match status" value="1"/>
</dbReference>
<protein>
    <submittedName>
        <fullName evidence="3">RHS repeat-associated core domain-containing protein</fullName>
    </submittedName>
</protein>
<evidence type="ECO:0000313" key="3">
    <source>
        <dbReference type="EMBL" id="SEA27668.1"/>
    </source>
</evidence>
<feature type="signal peptide" evidence="1">
    <location>
        <begin position="1"/>
        <end position="27"/>
    </location>
</feature>
<dbReference type="Gene3D" id="2.180.10.10">
    <property type="entry name" value="RHS repeat-associated core"/>
    <property type="match status" value="1"/>
</dbReference>
<reference evidence="4" key="1">
    <citation type="submission" date="2016-10" db="EMBL/GenBank/DDBJ databases">
        <authorList>
            <person name="Varghese N."/>
            <person name="Submissions S."/>
        </authorList>
    </citation>
    <scope>NUCLEOTIDE SEQUENCE [LARGE SCALE GENOMIC DNA]</scope>
    <source>
        <strain evidence="4">DSM 23920</strain>
    </source>
</reference>
<dbReference type="EMBL" id="FNRL01000005">
    <property type="protein sequence ID" value="SEA27668.1"/>
    <property type="molecule type" value="Genomic_DNA"/>
</dbReference>
<dbReference type="STRING" id="408074.SAMN05660909_01320"/>
<dbReference type="SUPFAM" id="SSF50998">
    <property type="entry name" value="Quinoprotein alcohol dehydrogenase-like"/>
    <property type="match status" value="1"/>
</dbReference>
<dbReference type="InterPro" id="IPR011047">
    <property type="entry name" value="Quinoprotein_ADH-like_sf"/>
</dbReference>
<gene>
    <name evidence="3" type="ORF">SAMN05660909_01320</name>
</gene>
<accession>A0A1H3ZVE7</accession>
<dbReference type="PANTHER" id="PTHR32305">
    <property type="match status" value="1"/>
</dbReference>
<evidence type="ECO:0000256" key="1">
    <source>
        <dbReference type="SAM" id="SignalP"/>
    </source>
</evidence>
<keyword evidence="4" id="KW-1185">Reference proteome</keyword>
<proteinExistence type="predicted"/>
<feature type="chain" id="PRO_5011765338" evidence="1">
    <location>
        <begin position="28"/>
        <end position="3420"/>
    </location>
</feature>
<dbReference type="InterPro" id="IPR050708">
    <property type="entry name" value="T6SS_VgrG/RHS"/>
</dbReference>
<name>A0A1H3ZVE7_9BACT</name>
<feature type="domain" description="DUF6443" evidence="2">
    <location>
        <begin position="301"/>
        <end position="380"/>
    </location>
</feature>
<keyword evidence="1" id="KW-0732">Signal</keyword>
<dbReference type="NCBIfam" id="TIGR03696">
    <property type="entry name" value="Rhs_assc_core"/>
    <property type="match status" value="1"/>
</dbReference>
<evidence type="ECO:0000313" key="4">
    <source>
        <dbReference type="Proteomes" id="UP000199656"/>
    </source>
</evidence>
<sequence length="3420" mass="375365">MRKSPIPVRIFLLFVAALLGLATASQAQNTLTLTKTLSKSELVPGGAVIVTDDVYYDNALKAKLEPSYPTKNIITLSLSETKADYPTSSFSATAIVKISYKGTDDNTYSIQDTLSINYDTSATYKSRNSFVFANSHWVKLELVSLASTNAAFNKSLVLTNEMQISRVYKFDPGRDTAGGIKFQPAIISLGADQVQVTWNAVIGADEYDLEWAYVDSSAILNGVYGNPIDPVRVFRNNASRVTVTDNKYDIPLMYDNGGVLFARVRAVQVKVGNKRTESYWSPSFARAGFRGHENALNWQSTISFAEEGKRKVIMQYFDGIMNSRQTVTKDNTTNKTIIAETFYDKQGRPAIQVLPTPSLSNIISYTRGFNTGVNGTYDVSKYDTLSSPAEFLSTSAAPMDSSSGASRYYSGRNDSAASGINRYIPNAGGYPFAETVYTPDNTGRISRQSGVGPDHTINSNHETKYFYGTPSQNELDRLFGTEAGDASHYFKNAVRDANGQYSVTYLDMHGRTIATALAGRAAAANLDKLPSDTALPVVDTISGYDRNDISSGVMTIHKSLVVPVDGQYDFIYAVPTRNFALPVCNYDGGNTSLLVPVFFKLEIKITDDQFNQLLPGKQPLIYNAVNNDGYQDTLRLNFSVYLKAGTYEITKTLKVNQERFEFYRNSYLREAVCYTLESLIDEQRRLQSHQNCIPDCQSCISALGDRKSFATNFMQKMGQPLSDSVKYRGEIDNAYLTLLADCDKLCGKNTLADSRRSAMLGDMTPPSGQYANIYDQQFKYSIFYTDGNNISPIYKRDEINYLGSDGKPALVYDETTGQYVRPQALLPQQFIEKFQPSWATALLPYHPEYCKLVTFETFKPSLTWDFKFRSTDTYQEALTAGFLNPAAGQGGIFAPYQQSMVLDSLAIISTQLRTEILDRMKEDPNNMKWSLYKVAAVSTFCRDSADTECPSRYPDSQSIFGSGLCKGDLDMLWRNFREQYLSLKQSVIDKQLSNVVCQQNGGNVNIKMLYDSGKVVHFATTADAFASEGLSEYLNKDNKDRIKDSARVIPGRLYEENCKTYISTWTKQLQQGGYSENEISLIIPQLLEICKAGSDVNHPYGASSVPKSNTTLYNRSFEDVIRNHNNTHPGHAPTTQFLITVPAPYYAQSGTSDRPVFTKPEDCECAKLDSARTEYAWAKVGQETFAEYLFRTSKVKISQIDLENMIAACHPTSSSCVFLEKVLSIPPVFQCYTPAPCTNCKVINQLITSYQQNFGDAALPVLPGKPNAPVLDSVQQVKADMFAAYMNNRLGYALSYIEYLNFKDSCDILQFTDSVITKRGNTINIFQLTYQGTKVPVYITDVKATKDSNFVLAGITKSDMKPVLVKVNSKGSLLWSKIYNSFDKSYITNVVPLHDGGTLVAGYVYQAPVTGTPNLLGSVQAKSTMKSVADSSGVLTQRTDSSGLSKMILNAEVPSATPEDNLATIFIKVRKDGSIEWNKIRLNEGTHTGYNVRDIIELSNNDIAYIGGYDATSFSINSTMGLLDSNGNEKWMKHIEAAKITQNIIEDGNDLVVSALNHSGSYFSPLIMKFNKVTGAASGSGQSYDFGSHTVMNDLYVGAAGGYVAVLTKYPDISVDTGKIVVFNLNSNLSVNSAYELSNPLGKGIVGAKSVRLADGSLLISQFPRDGINGGYVLKWNSNNTVAWARRRLSTTANSVIRLMPNYDGTLVGAGDFDNNPAVYLYDKDGRLMCDDIDDNIQSKSITASSVPVTLQPSDMGAGVSVYSTPEKILAASTTMIDCVGKGKAKTKYLELALASERSSVLMTVTDVKKTFDNNYVIAGNTKSGSRPVLVKKNANGDLLWARIFDPGYEGYITNVLALKDGNLLLAGYINKAATSTTSATSMKMAQQKAGDTSFMTRAAAAAAYDQSAVFIKVSNDGQVIWSKMRPNAEYTTGINIRDVTELSNGDIAYIGGYDAASSSLNGAVGVLDQNGSGKWMMRMTGLNITQQIIEDGNNLVISSLWFNNYYFNPGFVKLSKQTGSLISHKEWSVGQHTEMNGLYLNPAGGYKVAVTRFNHINTKDGIGVILNLDTSLALSSAYMISKPGKFIKKLGTSMNSDGSMFISQLATDDINAGFVLKLNSNNTVAWSTTSVVGDTSLIVKLLAHSDGSLIGVGHRRFNPALFAYNGQGRQLCDDQVDTVKAYAFATDQGATTPSLSALSAATTNCPVLAKDCIGTLKFIECTNTGEGGIPTTVASLYRGPLLCPQATPSFPKAEGNTVTSCTDSSFFLVSTATEILKAKKDSVGANFNTAYQQEVLKQLQKERFTVSYIKNEYHYTLYYYDQAGNLVKTVPPAGVVIDTSRQWLDDVVNARKTGTVKVPAHFLATSYRYNTLNQVVSQQSPDGGKSKFWYDRLGRVAVSQNAEQRKANNYSYTLYDELGRITEVGQLRSATAMTDIISRNSAQLQQWVNAAANTKEQVTVTVYDKPNQFDLGVYITGANLRNRVSYHLVYDGNPAANILSYNNGTFYNYDIHGNVDTLIQDFKLTGLGASTRNRIKTIAYNYDLISGKVNKVSYQPGSLDAFYHRYTYDAENRLTDVETSRDDVYWEKEAFYKYYAHGPLARAVIGQQQVQGIDYAYTLQGWLKGVNGSALSPVFDMGGDGASNSSIAKDAFGYSLHYYGDRDYKAIGGVNLLGAGAAGPGNNLFNPLYNGNIAAMGVNIAGVDKPLLYNYQYDVLNRLTKMTAASGLNTTTNQWSPVATSDFKEQVTYDGNGNIQSYLRNGNGTATGKLAMDNLTYKYLPGTNQLDHIRDVVAANSYATDIDDMSAGNYSYDAIGNLVKDVSSGLDSVKWTVYGKIKRIYKKGGTVIDYTYDAAGNRIGKKVNNVETWYVKDATGNTLGIYTKNPAINSGTLTLTETSLYGSSRLGTQNEQIKVENVTTGYLHNLPTLGVGINTDFNRGNKIFELSNHLGNVLATISDRKRPISLNGTDVDHFEPVITTSQDYYPFGMLMPGRSGYAIKGGWISGTNDVNGYTLPVTLSIDTRTTDKPVEYVASGAIEFKPGFTTGDNDAFQAYIADGSYAGGSGGANVLEGGAGYRFGFNGKENDNEVKGEGNEIAFEARVYDPRVGRFLSVDPLTKKYPEFSPYLFANNSPISLIDVLGKEGGPGGGVATLPEPPTVGGRVYLNNTIDGVRFGSYAPQRYTLGSASQGGFDVDSRNYLMPLIDRVPPYGSITMNPDGNSITVWGANGNSWIESLGKRDKITTTISSAPKALNPNIVYTNNIEELEKQDSRYEYYYRAMSLTEFKNTKGFISVSGDRSDKIPFITANMDYVRNSKSFVWSQIKKYDILIRYKVDAGTFDRLLNASGDAHAPNMIFQARSNNFPIMKYEAYNVMIGNKLYKNDQNINFGFPGYSGSIYFNWAIKEMTIIDMSSPGVKK</sequence>
<dbReference type="Pfam" id="PF20041">
    <property type="entry name" value="DUF6443"/>
    <property type="match status" value="1"/>
</dbReference>
<dbReference type="InterPro" id="IPR022385">
    <property type="entry name" value="Rhs_assc_core"/>
</dbReference>
<dbReference type="InterPro" id="IPR045619">
    <property type="entry name" value="DUF6443"/>
</dbReference>
<dbReference type="Proteomes" id="UP000199656">
    <property type="component" value="Unassembled WGS sequence"/>
</dbReference>
<organism evidence="3 4">
    <name type="scientific">Chitinophaga terrae</name>
    <name type="common">ex Kim and Jung 2007</name>
    <dbReference type="NCBI Taxonomy" id="408074"/>
    <lineage>
        <taxon>Bacteria</taxon>
        <taxon>Pseudomonadati</taxon>
        <taxon>Bacteroidota</taxon>
        <taxon>Chitinophagia</taxon>
        <taxon>Chitinophagales</taxon>
        <taxon>Chitinophagaceae</taxon>
        <taxon>Chitinophaga</taxon>
    </lineage>
</organism>